<dbReference type="PANTHER" id="PTHR43384:SF6">
    <property type="entry name" value="SEPTUM SITE-DETERMINING PROTEIN MIND HOMOLOG, CHLOROPLASTIC"/>
    <property type="match status" value="1"/>
</dbReference>
<reference evidence="4" key="1">
    <citation type="journal article" date="2021" name="mSystems">
        <title>Bacteria and Archaea Synergistically Convert Glycine Betaine to Biogenic Methane in the Formosa Cold Seep of the South China Sea.</title>
        <authorList>
            <person name="Li L."/>
            <person name="Zhang W."/>
            <person name="Zhang S."/>
            <person name="Song L."/>
            <person name="Sun Q."/>
            <person name="Zhang H."/>
            <person name="Xiang H."/>
            <person name="Dong X."/>
        </authorList>
    </citation>
    <scope>NUCLEOTIDE SEQUENCE</scope>
    <source>
        <strain evidence="4">LLY</strain>
    </source>
</reference>
<evidence type="ECO:0000259" key="3">
    <source>
        <dbReference type="Pfam" id="PF01656"/>
    </source>
</evidence>
<dbReference type="InterPro" id="IPR050625">
    <property type="entry name" value="ParA/MinD_ATPase"/>
</dbReference>
<gene>
    <name evidence="4" type="ORF">KDK67_12715</name>
</gene>
<accession>A0A9E4ZHT7</accession>
<dbReference type="EMBL" id="JAGSOI010000078">
    <property type="protein sequence ID" value="MCM1987827.1"/>
    <property type="molecule type" value="Genomic_DNA"/>
</dbReference>
<dbReference type="InterPro" id="IPR014433">
    <property type="entry name" value="CooC"/>
</dbReference>
<comment type="caution">
    <text evidence="4">The sequence shown here is derived from an EMBL/GenBank/DDBJ whole genome shotgun (WGS) entry which is preliminary data.</text>
</comment>
<dbReference type="Pfam" id="PF01656">
    <property type="entry name" value="CbiA"/>
    <property type="match status" value="1"/>
</dbReference>
<dbReference type="RefSeq" id="WP_250869186.1">
    <property type="nucleotide sequence ID" value="NZ_JAGSOI010000078.1"/>
</dbReference>
<dbReference type="GO" id="GO:0051782">
    <property type="term" value="P:negative regulation of cell division"/>
    <property type="evidence" value="ECO:0007669"/>
    <property type="project" value="TreeGrafter"/>
</dbReference>
<dbReference type="PANTHER" id="PTHR43384">
    <property type="entry name" value="SEPTUM SITE-DETERMINING PROTEIN MIND HOMOLOG, CHLOROPLASTIC-RELATED"/>
    <property type="match status" value="1"/>
</dbReference>
<feature type="domain" description="CobQ/CobB/MinD/ParA nucleotide binding" evidence="3">
    <location>
        <begin position="5"/>
        <end position="227"/>
    </location>
</feature>
<proteinExistence type="predicted"/>
<dbReference type="GO" id="GO:0009898">
    <property type="term" value="C:cytoplasmic side of plasma membrane"/>
    <property type="evidence" value="ECO:0007669"/>
    <property type="project" value="TreeGrafter"/>
</dbReference>
<keyword evidence="5" id="KW-1185">Reference proteome</keyword>
<dbReference type="GO" id="GO:0005524">
    <property type="term" value="F:ATP binding"/>
    <property type="evidence" value="ECO:0007669"/>
    <property type="project" value="UniProtKB-KW"/>
</dbReference>
<sequence>MVKIAVTGKGGVGKTTLSGTIARLLARDGYDVLAIDADSDMNLASSLGIAKPPLPLTDYKEMIDERAGEAGGMFKYNPKVDDITDKFGVVGPDGVKMLVMGTVERGGSGCMCPASSFLRALLRHVVLKDSSALIMDMEAGIEHLGRGTTRGIDLMIIVVEPGMRSIETASRIKDLASGIGVEHLAAVVNKGNSADVKPKLAELGIPVLGEIPFSAELMNADFEGKAPLDSGLEDIAPFVEIKDRMLEMIEGFKDEGTKDEN</sequence>
<evidence type="ECO:0000256" key="2">
    <source>
        <dbReference type="ARBA" id="ARBA00022840"/>
    </source>
</evidence>
<dbReference type="PIRSF" id="PIRSF005647">
    <property type="entry name" value="CooC"/>
    <property type="match status" value="1"/>
</dbReference>
<dbReference type="InterPro" id="IPR002586">
    <property type="entry name" value="CobQ/CobB/MinD/ParA_Nub-bd_dom"/>
</dbReference>
<dbReference type="GO" id="GO:0016887">
    <property type="term" value="F:ATP hydrolysis activity"/>
    <property type="evidence" value="ECO:0007669"/>
    <property type="project" value="TreeGrafter"/>
</dbReference>
<evidence type="ECO:0000313" key="5">
    <source>
        <dbReference type="Proteomes" id="UP001056766"/>
    </source>
</evidence>
<dbReference type="Proteomes" id="UP001056766">
    <property type="component" value="Unassembled WGS sequence"/>
</dbReference>
<dbReference type="Gene3D" id="3.40.50.300">
    <property type="entry name" value="P-loop containing nucleotide triphosphate hydrolases"/>
    <property type="match status" value="1"/>
</dbReference>
<name>A0A9E4ZHT7_9EURY</name>
<keyword evidence="1" id="KW-0547">Nucleotide-binding</keyword>
<evidence type="ECO:0000256" key="1">
    <source>
        <dbReference type="ARBA" id="ARBA00022741"/>
    </source>
</evidence>
<dbReference type="GO" id="GO:0005829">
    <property type="term" value="C:cytosol"/>
    <property type="evidence" value="ECO:0007669"/>
    <property type="project" value="TreeGrafter"/>
</dbReference>
<organism evidence="4 5">
    <name type="scientific">Methanococcoides seepicolus</name>
    <dbReference type="NCBI Taxonomy" id="2828780"/>
    <lineage>
        <taxon>Archaea</taxon>
        <taxon>Methanobacteriati</taxon>
        <taxon>Methanobacteriota</taxon>
        <taxon>Stenosarchaea group</taxon>
        <taxon>Methanomicrobia</taxon>
        <taxon>Methanosarcinales</taxon>
        <taxon>Methanosarcinaceae</taxon>
        <taxon>Methanococcoides</taxon>
    </lineage>
</organism>
<protein>
    <submittedName>
        <fullName evidence="4">AAA family ATPase</fullName>
    </submittedName>
</protein>
<dbReference type="SUPFAM" id="SSF52540">
    <property type="entry name" value="P-loop containing nucleoside triphosphate hydrolases"/>
    <property type="match status" value="1"/>
</dbReference>
<reference evidence="4" key="2">
    <citation type="submission" date="2021-04" db="EMBL/GenBank/DDBJ databases">
        <authorList>
            <person name="Dong X."/>
        </authorList>
    </citation>
    <scope>NUCLEOTIDE SEQUENCE</scope>
    <source>
        <strain evidence="4">LLY</strain>
    </source>
</reference>
<keyword evidence="2" id="KW-0067">ATP-binding</keyword>
<dbReference type="InterPro" id="IPR027417">
    <property type="entry name" value="P-loop_NTPase"/>
</dbReference>
<evidence type="ECO:0000313" key="4">
    <source>
        <dbReference type="EMBL" id="MCM1987827.1"/>
    </source>
</evidence>
<dbReference type="AlphaFoldDB" id="A0A9E4ZHT7"/>